<protein>
    <recommendedName>
        <fullName evidence="1">VOC domain-containing protein</fullName>
    </recommendedName>
</protein>
<dbReference type="Gene3D" id="3.10.180.10">
    <property type="entry name" value="2,3-Dihydroxybiphenyl 1,2-Dioxygenase, domain 1"/>
    <property type="match status" value="1"/>
</dbReference>
<dbReference type="OrthoDB" id="9812656at2"/>
<keyword evidence="3" id="KW-1185">Reference proteome</keyword>
<dbReference type="CDD" id="cd06587">
    <property type="entry name" value="VOC"/>
    <property type="match status" value="1"/>
</dbReference>
<dbReference type="SUPFAM" id="SSF54593">
    <property type="entry name" value="Glyoxalase/Bleomycin resistance protein/Dihydroxybiphenyl dioxygenase"/>
    <property type="match status" value="1"/>
</dbReference>
<dbReference type="InterPro" id="IPR037523">
    <property type="entry name" value="VOC_core"/>
</dbReference>
<feature type="domain" description="VOC" evidence="1">
    <location>
        <begin position="11"/>
        <end position="145"/>
    </location>
</feature>
<evidence type="ECO:0000313" key="3">
    <source>
        <dbReference type="Proteomes" id="UP000244924"/>
    </source>
</evidence>
<reference evidence="2 3" key="1">
    <citation type="submission" date="2018-03" db="EMBL/GenBank/DDBJ databases">
        <authorList>
            <person name="Keele B.F."/>
        </authorList>
    </citation>
    <scope>NUCLEOTIDE SEQUENCE [LARGE SCALE GENOMIC DNA]</scope>
    <source>
        <strain evidence="2 3">CECT 8626</strain>
    </source>
</reference>
<dbReference type="RefSeq" id="WP_108854139.1">
    <property type="nucleotide sequence ID" value="NZ_OMOQ01000003.1"/>
</dbReference>
<sequence length="161" mass="17361">MSGTPNFRPRALGEIAIRCGDMASMVAFYRDVIGLELMAGGADADITFFRIANGFGGHTTVLALFLHSAGTRPGLHPTGSHPPATGAGSSLHHIALSLPYEEQEAVMRWYDSLGQPYRVERFDWIGWRGIFTEDPEGNTVELVAHHPSLLNPATMRGTGAA</sequence>
<dbReference type="AlphaFoldDB" id="A0A2R8BKX5"/>
<gene>
    <name evidence="2" type="ORF">DEA8626_03126</name>
</gene>
<accession>A0A2R8BKX5</accession>
<organism evidence="2 3">
    <name type="scientific">Albidovulum aquaemixtae</name>
    <dbReference type="NCBI Taxonomy" id="1542388"/>
    <lineage>
        <taxon>Bacteria</taxon>
        <taxon>Pseudomonadati</taxon>
        <taxon>Pseudomonadota</taxon>
        <taxon>Alphaproteobacteria</taxon>
        <taxon>Rhodobacterales</taxon>
        <taxon>Paracoccaceae</taxon>
        <taxon>Albidovulum</taxon>
    </lineage>
</organism>
<evidence type="ECO:0000259" key="1">
    <source>
        <dbReference type="PROSITE" id="PS51819"/>
    </source>
</evidence>
<name>A0A2R8BKX5_9RHOB</name>
<dbReference type="PROSITE" id="PS51819">
    <property type="entry name" value="VOC"/>
    <property type="match status" value="1"/>
</dbReference>
<dbReference type="EMBL" id="OMOQ01000003">
    <property type="protein sequence ID" value="SPH24077.1"/>
    <property type="molecule type" value="Genomic_DNA"/>
</dbReference>
<evidence type="ECO:0000313" key="2">
    <source>
        <dbReference type="EMBL" id="SPH24077.1"/>
    </source>
</evidence>
<dbReference type="InterPro" id="IPR029068">
    <property type="entry name" value="Glyas_Bleomycin-R_OHBP_Dase"/>
</dbReference>
<dbReference type="Proteomes" id="UP000244924">
    <property type="component" value="Unassembled WGS sequence"/>
</dbReference>
<proteinExistence type="predicted"/>
<dbReference type="InterPro" id="IPR004360">
    <property type="entry name" value="Glyas_Fos-R_dOase_dom"/>
</dbReference>
<dbReference type="Pfam" id="PF00903">
    <property type="entry name" value="Glyoxalase"/>
    <property type="match status" value="1"/>
</dbReference>